<feature type="region of interest" description="Disordered" evidence="9">
    <location>
        <begin position="1"/>
        <end position="52"/>
    </location>
</feature>
<comment type="subcellular location">
    <subcellularLocation>
        <location evidence="1">Nucleus</location>
    </subcellularLocation>
</comment>
<reference evidence="11" key="1">
    <citation type="submission" date="2025-08" db="UniProtKB">
        <authorList>
            <consortium name="RefSeq"/>
        </authorList>
    </citation>
    <scope>IDENTIFICATION</scope>
    <source>
        <tissue evidence="11">Blood</tissue>
    </source>
</reference>
<gene>
    <name evidence="11" type="primary">MED29</name>
</gene>
<keyword evidence="4" id="KW-0805">Transcription regulation</keyword>
<keyword evidence="6" id="KW-0539">Nucleus</keyword>
<dbReference type="GO" id="GO:0006357">
    <property type="term" value="P:regulation of transcription by RNA polymerase II"/>
    <property type="evidence" value="ECO:0007669"/>
    <property type="project" value="TreeGrafter"/>
</dbReference>
<dbReference type="PANTHER" id="PTHR28314">
    <property type="entry name" value="MEDIATOR OF RNA POLYMERASE II TRANSCRIPTION SUBUNIT 29"/>
    <property type="match status" value="1"/>
</dbReference>
<evidence type="ECO:0000256" key="7">
    <source>
        <dbReference type="ARBA" id="ARBA00031963"/>
    </source>
</evidence>
<dbReference type="Proteomes" id="UP000248483">
    <property type="component" value="Unplaced"/>
</dbReference>
<sequence>MAASQQQASAASSAASVSGPGSAGGSGPQQQPQPPTQLVGPAQSGLLQQQQQDFDPVQRYKMLIPQLKESLQTLMKVAAQNLVQNTNIDNGQKSSDGPIQRFDKCLEEFYALCDQLELCLEETDAESSSRMPEVTQRVAGPGSDPKTPGFQRLKRLPQAGPWGGVGSTRSEG</sequence>
<evidence type="ECO:0000256" key="2">
    <source>
        <dbReference type="ARBA" id="ARBA00009851"/>
    </source>
</evidence>
<evidence type="ECO:0000256" key="6">
    <source>
        <dbReference type="ARBA" id="ARBA00023242"/>
    </source>
</evidence>
<organism evidence="10 11">
    <name type="scientific">Delphinapterus leucas</name>
    <name type="common">Beluga whale</name>
    <dbReference type="NCBI Taxonomy" id="9749"/>
    <lineage>
        <taxon>Eukaryota</taxon>
        <taxon>Metazoa</taxon>
        <taxon>Chordata</taxon>
        <taxon>Craniata</taxon>
        <taxon>Vertebrata</taxon>
        <taxon>Euteleostomi</taxon>
        <taxon>Mammalia</taxon>
        <taxon>Eutheria</taxon>
        <taxon>Laurasiatheria</taxon>
        <taxon>Artiodactyla</taxon>
        <taxon>Whippomorpha</taxon>
        <taxon>Cetacea</taxon>
        <taxon>Odontoceti</taxon>
        <taxon>Monodontidae</taxon>
        <taxon>Delphinapterus</taxon>
    </lineage>
</organism>
<dbReference type="GeneID" id="111180873"/>
<evidence type="ECO:0000256" key="4">
    <source>
        <dbReference type="ARBA" id="ARBA00023015"/>
    </source>
</evidence>
<dbReference type="CTD" id="55588"/>
<evidence type="ECO:0000256" key="1">
    <source>
        <dbReference type="ARBA" id="ARBA00004123"/>
    </source>
</evidence>
<feature type="compositionally biased region" description="Low complexity" evidence="9">
    <location>
        <begin position="1"/>
        <end position="20"/>
    </location>
</feature>
<keyword evidence="10" id="KW-1185">Reference proteome</keyword>
<dbReference type="PANTHER" id="PTHR28314:SF1">
    <property type="entry name" value="MEDIATOR OF RNA POLYMERASE II TRANSCRIPTION SUBUNIT 29"/>
    <property type="match status" value="1"/>
</dbReference>
<name>A0A2Y9P2V3_DELLE</name>
<protein>
    <recommendedName>
        <fullName evidence="3">Mediator of RNA polymerase II transcription subunit 29</fullName>
    </recommendedName>
    <alternativeName>
        <fullName evidence="8">Intersex-like protein</fullName>
    </alternativeName>
    <alternativeName>
        <fullName evidence="7">Mediator complex subunit 29</fullName>
    </alternativeName>
</protein>
<evidence type="ECO:0000256" key="8">
    <source>
        <dbReference type="ARBA" id="ARBA00032582"/>
    </source>
</evidence>
<feature type="region of interest" description="Disordered" evidence="9">
    <location>
        <begin position="123"/>
        <end position="172"/>
    </location>
</feature>
<dbReference type="GO" id="GO:0016592">
    <property type="term" value="C:mediator complex"/>
    <property type="evidence" value="ECO:0007669"/>
    <property type="project" value="InterPro"/>
</dbReference>
<dbReference type="InterPro" id="IPR021018">
    <property type="entry name" value="Mediator_Med29_met"/>
</dbReference>
<evidence type="ECO:0000256" key="5">
    <source>
        <dbReference type="ARBA" id="ARBA00023163"/>
    </source>
</evidence>
<dbReference type="RefSeq" id="XP_022441399.1">
    <property type="nucleotide sequence ID" value="XM_022585691.2"/>
</dbReference>
<comment type="similarity">
    <text evidence="2">Belongs to the Mediator complex subunit 29 family.</text>
</comment>
<dbReference type="AlphaFoldDB" id="A0A2Y9P2V3"/>
<proteinExistence type="inferred from homology"/>
<evidence type="ECO:0000313" key="10">
    <source>
        <dbReference type="Proteomes" id="UP000248483"/>
    </source>
</evidence>
<evidence type="ECO:0000313" key="11">
    <source>
        <dbReference type="RefSeq" id="XP_022441399.1"/>
    </source>
</evidence>
<dbReference type="GO" id="GO:0003712">
    <property type="term" value="F:transcription coregulator activity"/>
    <property type="evidence" value="ECO:0007669"/>
    <property type="project" value="TreeGrafter"/>
</dbReference>
<keyword evidence="5" id="KW-0804">Transcription</keyword>
<evidence type="ECO:0000256" key="3">
    <source>
        <dbReference type="ARBA" id="ARBA00019684"/>
    </source>
</evidence>
<evidence type="ECO:0000256" key="9">
    <source>
        <dbReference type="SAM" id="MobiDB-lite"/>
    </source>
</evidence>
<dbReference type="Pfam" id="PF11568">
    <property type="entry name" value="Med29"/>
    <property type="match status" value="1"/>
</dbReference>
<accession>A0A2Y9P2V3</accession>